<reference evidence="3" key="1">
    <citation type="journal article" date="2023" name="Commun. Biol.">
        <title>Genome analysis of Parmales, the sister group of diatoms, reveals the evolutionary specialization of diatoms from phago-mixotrophs to photoautotrophs.</title>
        <authorList>
            <person name="Ban H."/>
            <person name="Sato S."/>
            <person name="Yoshikawa S."/>
            <person name="Yamada K."/>
            <person name="Nakamura Y."/>
            <person name="Ichinomiya M."/>
            <person name="Sato N."/>
            <person name="Blanc-Mathieu R."/>
            <person name="Endo H."/>
            <person name="Kuwata A."/>
            <person name="Ogata H."/>
        </authorList>
    </citation>
    <scope>NUCLEOTIDE SEQUENCE [LARGE SCALE GENOMIC DNA]</scope>
    <source>
        <strain evidence="3">NIES 3701</strain>
    </source>
</reference>
<evidence type="ECO:0000313" key="3">
    <source>
        <dbReference type="Proteomes" id="UP001165085"/>
    </source>
</evidence>
<dbReference type="AlphaFoldDB" id="A0A9W7A1S6"/>
<feature type="region of interest" description="Disordered" evidence="1">
    <location>
        <begin position="1"/>
        <end position="103"/>
    </location>
</feature>
<name>A0A9W7A1S6_9STRA</name>
<feature type="compositionally biased region" description="Pro residues" evidence="1">
    <location>
        <begin position="1"/>
        <end position="12"/>
    </location>
</feature>
<protein>
    <submittedName>
        <fullName evidence="2">Uncharacterized protein</fullName>
    </submittedName>
</protein>
<feature type="compositionally biased region" description="Polar residues" evidence="1">
    <location>
        <begin position="49"/>
        <end position="61"/>
    </location>
</feature>
<keyword evidence="3" id="KW-1185">Reference proteome</keyword>
<organism evidence="2 3">
    <name type="scientific">Triparma strigata</name>
    <dbReference type="NCBI Taxonomy" id="1606541"/>
    <lineage>
        <taxon>Eukaryota</taxon>
        <taxon>Sar</taxon>
        <taxon>Stramenopiles</taxon>
        <taxon>Ochrophyta</taxon>
        <taxon>Bolidophyceae</taxon>
        <taxon>Parmales</taxon>
        <taxon>Triparmaceae</taxon>
        <taxon>Triparma</taxon>
    </lineage>
</organism>
<comment type="caution">
    <text evidence="2">The sequence shown here is derived from an EMBL/GenBank/DDBJ whole genome shotgun (WGS) entry which is preliminary data.</text>
</comment>
<evidence type="ECO:0000256" key="1">
    <source>
        <dbReference type="SAM" id="MobiDB-lite"/>
    </source>
</evidence>
<dbReference type="EMBL" id="BRXY01000091">
    <property type="protein sequence ID" value="GMH64116.1"/>
    <property type="molecule type" value="Genomic_DNA"/>
</dbReference>
<gene>
    <name evidence="2" type="ORF">TrST_g1153</name>
</gene>
<dbReference type="Proteomes" id="UP001165085">
    <property type="component" value="Unassembled WGS sequence"/>
</dbReference>
<accession>A0A9W7A1S6</accession>
<dbReference type="OrthoDB" id="10267428at2759"/>
<feature type="compositionally biased region" description="Basic and acidic residues" evidence="1">
    <location>
        <begin position="91"/>
        <end position="103"/>
    </location>
</feature>
<proteinExistence type="predicted"/>
<sequence>MEIASPLPPLPPAQRRNKRSSSEPYSPSCAMETIEPSPASKRRRMFGDASSSENSQISQPLFSPLQPRTKKRSRLDEQSSSLTSSPPPSSEDVKRLENDLNEQKVESARLMSENKVLKKAVFAQHTQLSNLQSSLTLATRKIDSMKTEGQSLLNKVHQLSTENYALKAHMGQVEGNGGGFGGSNRDIF</sequence>
<evidence type="ECO:0000313" key="2">
    <source>
        <dbReference type="EMBL" id="GMH64116.1"/>
    </source>
</evidence>